<proteinExistence type="predicted"/>
<dbReference type="HOGENOM" id="CLU_3239582_0_0_6"/>
<reference evidence="1 2" key="1">
    <citation type="submission" date="2013-09" db="EMBL/GenBank/DDBJ databases">
        <title>Comparative genomics of Sd1617 to representative strains in evaluating its pathogenesis.</title>
        <authorList>
            <person name="Aksomboon Vongsawan A."/>
            <person name="Kapatral V."/>
            <person name="Vaisvil B."/>
            <person name="Serichantalergs O."/>
            <person name="Hale T.L."/>
            <person name="Mason C.J."/>
        </authorList>
    </citation>
    <scope>NUCLEOTIDE SEQUENCE [LARGE SCALE GENOMIC DNA]</scope>
    <source>
        <strain evidence="1 2">1617</strain>
    </source>
</reference>
<dbReference type="AlphaFoldDB" id="A0A0A6ZYE8"/>
<gene>
    <name evidence="1" type="ORF">Asd1617_04135</name>
</gene>
<evidence type="ECO:0000313" key="1">
    <source>
        <dbReference type="EMBL" id="AHA66962.1"/>
    </source>
</evidence>
<organism evidence="1 2">
    <name type="scientific">Shigella dysenteriae 1617</name>
    <dbReference type="NCBI Taxonomy" id="754093"/>
    <lineage>
        <taxon>Bacteria</taxon>
        <taxon>Pseudomonadati</taxon>
        <taxon>Pseudomonadota</taxon>
        <taxon>Gammaproteobacteria</taxon>
        <taxon>Enterobacterales</taxon>
        <taxon>Enterobacteriaceae</taxon>
        <taxon>Shigella</taxon>
    </lineage>
</organism>
<evidence type="ECO:0000313" key="2">
    <source>
        <dbReference type="Proteomes" id="UP000031647"/>
    </source>
</evidence>
<dbReference type="KEGG" id="sdz:Asd1617_04135"/>
<accession>A0A0A6ZYE8</accession>
<name>A0A0A6ZYE8_SHIDY</name>
<dbReference type="EMBL" id="CP006736">
    <property type="protein sequence ID" value="AHA66962.1"/>
    <property type="molecule type" value="Genomic_DNA"/>
</dbReference>
<protein>
    <submittedName>
        <fullName evidence="1">Uncharacterized protein</fullName>
    </submittedName>
</protein>
<dbReference type="Proteomes" id="UP000031647">
    <property type="component" value="Chromosome"/>
</dbReference>
<sequence length="43" mass="4633">MILRCRSGVRRQLASNKKAFTAAGAGSGIMQFTGLGGRSHFHR</sequence>